<dbReference type="Proteomes" id="UP000436088">
    <property type="component" value="Unassembled WGS sequence"/>
</dbReference>
<dbReference type="GO" id="GO:0080044">
    <property type="term" value="F:quercetin 7-O-glucosyltransferase activity"/>
    <property type="evidence" value="ECO:0007669"/>
    <property type="project" value="TreeGrafter"/>
</dbReference>
<keyword evidence="4" id="KW-1185">Reference proteome</keyword>
<evidence type="ECO:0000256" key="1">
    <source>
        <dbReference type="ARBA" id="ARBA00009995"/>
    </source>
</evidence>
<dbReference type="GO" id="GO:0080043">
    <property type="term" value="F:quercetin 3-O-glucosyltransferase activity"/>
    <property type="evidence" value="ECO:0007669"/>
    <property type="project" value="TreeGrafter"/>
</dbReference>
<gene>
    <name evidence="3" type="ORF">F3Y22_tig00111877pilonHSYRG00108</name>
</gene>
<accession>A0A6A2Y6K0</accession>
<protein>
    <submittedName>
        <fullName evidence="3">UDP-Glycosyltransferase superfamily protein</fullName>
    </submittedName>
</protein>
<comment type="similarity">
    <text evidence="1">Belongs to the UDP-glycosyltransferase family.</text>
</comment>
<dbReference type="PANTHER" id="PTHR11926">
    <property type="entry name" value="GLUCOSYL/GLUCURONOSYL TRANSFERASES"/>
    <property type="match status" value="1"/>
</dbReference>
<proteinExistence type="inferred from homology"/>
<organism evidence="3 4">
    <name type="scientific">Hibiscus syriacus</name>
    <name type="common">Rose of Sharon</name>
    <dbReference type="NCBI Taxonomy" id="106335"/>
    <lineage>
        <taxon>Eukaryota</taxon>
        <taxon>Viridiplantae</taxon>
        <taxon>Streptophyta</taxon>
        <taxon>Embryophyta</taxon>
        <taxon>Tracheophyta</taxon>
        <taxon>Spermatophyta</taxon>
        <taxon>Magnoliopsida</taxon>
        <taxon>eudicotyledons</taxon>
        <taxon>Gunneridae</taxon>
        <taxon>Pentapetalae</taxon>
        <taxon>rosids</taxon>
        <taxon>malvids</taxon>
        <taxon>Malvales</taxon>
        <taxon>Malvaceae</taxon>
        <taxon>Malvoideae</taxon>
        <taxon>Hibiscus</taxon>
    </lineage>
</organism>
<keyword evidence="2" id="KW-0328">Glycosyltransferase</keyword>
<name>A0A6A2Y6K0_HIBSY</name>
<dbReference type="Gene3D" id="3.40.50.2000">
    <property type="entry name" value="Glycogen Phosphorylase B"/>
    <property type="match status" value="3"/>
</dbReference>
<evidence type="ECO:0000256" key="2">
    <source>
        <dbReference type="ARBA" id="ARBA00022676"/>
    </source>
</evidence>
<comment type="caution">
    <text evidence="3">The sequence shown here is derived from an EMBL/GenBank/DDBJ whole genome shotgun (WGS) entry which is preliminary data.</text>
</comment>
<sequence length="154" mass="17866">MDRLITTVPGMETHFRWRDLPSYCRATDVKDPFIKLIVKQMRKSGQANALILNTAEEHDGPILYHIRTQCPNPDKHVEGATYRAILSQIRTKCPNVYAIGPINAQLSTRLNAKYGEPHDHFLNTLWEEDRSYISWLDKQPNRSVVYARDLVWTC</sequence>
<reference evidence="3" key="1">
    <citation type="submission" date="2019-09" db="EMBL/GenBank/DDBJ databases">
        <title>Draft genome information of white flower Hibiscus syriacus.</title>
        <authorList>
            <person name="Kim Y.-M."/>
        </authorList>
    </citation>
    <scope>NUCLEOTIDE SEQUENCE [LARGE SCALE GENOMIC DNA]</scope>
    <source>
        <strain evidence="3">YM2019G1</strain>
    </source>
</reference>
<dbReference type="EMBL" id="VEPZ02001457">
    <property type="protein sequence ID" value="KAE8671936.1"/>
    <property type="molecule type" value="Genomic_DNA"/>
</dbReference>
<dbReference type="AlphaFoldDB" id="A0A6A2Y6K0"/>
<keyword evidence="2" id="KW-0808">Transferase</keyword>
<evidence type="ECO:0000313" key="4">
    <source>
        <dbReference type="Proteomes" id="UP000436088"/>
    </source>
</evidence>
<dbReference type="SUPFAM" id="SSF53756">
    <property type="entry name" value="UDP-Glycosyltransferase/glycogen phosphorylase"/>
    <property type="match status" value="1"/>
</dbReference>
<dbReference type="PANTHER" id="PTHR11926:SF1392">
    <property type="entry name" value="GLYCOSYLTRANSFERASE"/>
    <property type="match status" value="1"/>
</dbReference>
<evidence type="ECO:0000313" key="3">
    <source>
        <dbReference type="EMBL" id="KAE8671936.1"/>
    </source>
</evidence>